<comment type="caution">
    <text evidence="2">The sequence shown here is derived from an EMBL/GenBank/DDBJ whole genome shotgun (WGS) entry which is preliminary data.</text>
</comment>
<dbReference type="Proteomes" id="UP001161389">
    <property type="component" value="Unassembled WGS sequence"/>
</dbReference>
<dbReference type="Pfam" id="PF03724">
    <property type="entry name" value="META"/>
    <property type="match status" value="1"/>
</dbReference>
<name>A0AA37SDM9_9GAMM</name>
<dbReference type="InterPro" id="IPR053147">
    <property type="entry name" value="Hsp_HslJ-like"/>
</dbReference>
<organism evidence="2 3">
    <name type="scientific">Litoribrevibacter albus</name>
    <dbReference type="NCBI Taxonomy" id="1473156"/>
    <lineage>
        <taxon>Bacteria</taxon>
        <taxon>Pseudomonadati</taxon>
        <taxon>Pseudomonadota</taxon>
        <taxon>Gammaproteobacteria</taxon>
        <taxon>Oceanospirillales</taxon>
        <taxon>Oceanospirillaceae</taxon>
        <taxon>Litoribrevibacter</taxon>
    </lineage>
</organism>
<dbReference type="PANTHER" id="PTHR35535:SF1">
    <property type="entry name" value="HEAT SHOCK PROTEIN HSLJ"/>
    <property type="match status" value="1"/>
</dbReference>
<dbReference type="AlphaFoldDB" id="A0AA37SDM9"/>
<evidence type="ECO:0000259" key="1">
    <source>
        <dbReference type="Pfam" id="PF03724"/>
    </source>
</evidence>
<dbReference type="InterPro" id="IPR038670">
    <property type="entry name" value="HslJ-like_sf"/>
</dbReference>
<feature type="domain" description="DUF306" evidence="1">
    <location>
        <begin position="38"/>
        <end position="148"/>
    </location>
</feature>
<dbReference type="Gene3D" id="2.40.128.270">
    <property type="match status" value="1"/>
</dbReference>
<dbReference type="RefSeq" id="WP_284382644.1">
    <property type="nucleotide sequence ID" value="NZ_BSNM01000016.1"/>
</dbReference>
<evidence type="ECO:0000313" key="2">
    <source>
        <dbReference type="EMBL" id="GLQ32601.1"/>
    </source>
</evidence>
<dbReference type="PANTHER" id="PTHR35535">
    <property type="entry name" value="HEAT SHOCK PROTEIN HSLJ"/>
    <property type="match status" value="1"/>
</dbReference>
<keyword evidence="3" id="KW-1185">Reference proteome</keyword>
<proteinExistence type="predicted"/>
<accession>A0AA37SDM9</accession>
<protein>
    <recommendedName>
        <fullName evidence="1">DUF306 domain-containing protein</fullName>
    </recommendedName>
</protein>
<evidence type="ECO:0000313" key="3">
    <source>
        <dbReference type="Proteomes" id="UP001161389"/>
    </source>
</evidence>
<reference evidence="2" key="1">
    <citation type="journal article" date="2014" name="Int. J. Syst. Evol. Microbiol.">
        <title>Complete genome sequence of Corynebacterium casei LMG S-19264T (=DSM 44701T), isolated from a smear-ripened cheese.</title>
        <authorList>
            <consortium name="US DOE Joint Genome Institute (JGI-PGF)"/>
            <person name="Walter F."/>
            <person name="Albersmeier A."/>
            <person name="Kalinowski J."/>
            <person name="Ruckert C."/>
        </authorList>
    </citation>
    <scope>NUCLEOTIDE SEQUENCE</scope>
    <source>
        <strain evidence="2">NBRC 110071</strain>
    </source>
</reference>
<dbReference type="EMBL" id="BSNM01000016">
    <property type="protein sequence ID" value="GLQ32601.1"/>
    <property type="molecule type" value="Genomic_DNA"/>
</dbReference>
<dbReference type="InterPro" id="IPR005184">
    <property type="entry name" value="DUF306_Meta_HslJ"/>
</dbReference>
<reference evidence="2" key="2">
    <citation type="submission" date="2023-01" db="EMBL/GenBank/DDBJ databases">
        <title>Draft genome sequence of Litoribrevibacter albus strain NBRC 110071.</title>
        <authorList>
            <person name="Sun Q."/>
            <person name="Mori K."/>
        </authorList>
    </citation>
    <scope>NUCLEOTIDE SEQUENCE</scope>
    <source>
        <strain evidence="2">NBRC 110071</strain>
    </source>
</reference>
<gene>
    <name evidence="2" type="ORF">GCM10007876_30800</name>
</gene>
<sequence>MSIAPSISAFHQFFTWILLTVAVISVAACSSFSGPDNAPLRETHWQVTEIFSYPVTAKEEQQSAYLQFSANGKVEGHSGCNQLFGQYHLQDSIIYFTRMASTRMACVGQADEIEGYMLDLLKEPKLWIIKGETLVLFNKEQQVQARFKSVY</sequence>